<evidence type="ECO:0000313" key="3">
    <source>
        <dbReference type="EMBL" id="MCF2652867.1"/>
    </source>
</evidence>
<dbReference type="RefSeq" id="WP_235323911.1">
    <property type="nucleotide sequence ID" value="NZ_JAFBIT010000003.1"/>
</dbReference>
<keyword evidence="2" id="KW-0732">Signal</keyword>
<name>A0ABS9CNZ4_9FIRM</name>
<protein>
    <recommendedName>
        <fullName evidence="5">Lipoprotein</fullName>
    </recommendedName>
</protein>
<feature type="region of interest" description="Disordered" evidence="1">
    <location>
        <begin position="32"/>
        <end position="58"/>
    </location>
</feature>
<dbReference type="Gene3D" id="3.10.450.420">
    <property type="match status" value="1"/>
</dbReference>
<evidence type="ECO:0000256" key="1">
    <source>
        <dbReference type="SAM" id="MobiDB-lite"/>
    </source>
</evidence>
<comment type="caution">
    <text evidence="3">The sequence shown here is derived from an EMBL/GenBank/DDBJ whole genome shotgun (WGS) entry which is preliminary data.</text>
</comment>
<dbReference type="Proteomes" id="UP001299220">
    <property type="component" value="Unassembled WGS sequence"/>
</dbReference>
<dbReference type="EMBL" id="JAFBIT010000003">
    <property type="protein sequence ID" value="MCF2652867.1"/>
    <property type="molecule type" value="Genomic_DNA"/>
</dbReference>
<evidence type="ECO:0000313" key="4">
    <source>
        <dbReference type="Proteomes" id="UP001299220"/>
    </source>
</evidence>
<proteinExistence type="predicted"/>
<dbReference type="InterPro" id="IPR053749">
    <property type="entry name" value="TA_system-associated_sf"/>
</dbReference>
<gene>
    <name evidence="3" type="ORF">JQM67_09660</name>
</gene>
<evidence type="ECO:0008006" key="5">
    <source>
        <dbReference type="Google" id="ProtNLM"/>
    </source>
</evidence>
<sequence length="236" mass="26070">MKKQRFLICLALLTALCLLTGCSTISVLTATPTPAPTATPEPTAEPTTTPEPTPEATPEPTALLEELKFHLDLLNKCYAETCGAVLDLDTSYSRVYTSSQAMIDGEAPIDVVLRDTSNRRTLTDPTDATLYEITNFKTNAEALEYLKQYMTPEIAETLFPNEFLEFDGKLYMVYGSRGYGGYQLDLDSAEISEITDTACTVTLDSLWFETSGGLCTVTFEKQDGRWIITSIYDPAY</sequence>
<organism evidence="3 4">
    <name type="scientific">Anaeromassilibacillus senegalensis</name>
    <dbReference type="NCBI Taxonomy" id="1673717"/>
    <lineage>
        <taxon>Bacteria</taxon>
        <taxon>Bacillati</taxon>
        <taxon>Bacillota</taxon>
        <taxon>Clostridia</taxon>
        <taxon>Eubacteriales</taxon>
        <taxon>Acutalibacteraceae</taxon>
        <taxon>Anaeromassilibacillus</taxon>
    </lineage>
</organism>
<feature type="signal peptide" evidence="2">
    <location>
        <begin position="1"/>
        <end position="25"/>
    </location>
</feature>
<feature type="chain" id="PRO_5046190691" description="Lipoprotein" evidence="2">
    <location>
        <begin position="26"/>
        <end position="236"/>
    </location>
</feature>
<dbReference type="PROSITE" id="PS51257">
    <property type="entry name" value="PROKAR_LIPOPROTEIN"/>
    <property type="match status" value="1"/>
</dbReference>
<accession>A0ABS9CNZ4</accession>
<evidence type="ECO:0000256" key="2">
    <source>
        <dbReference type="SAM" id="SignalP"/>
    </source>
</evidence>
<reference evidence="3 4" key="1">
    <citation type="submission" date="2020-12" db="EMBL/GenBank/DDBJ databases">
        <title>Whole genome sequences of gut porcine anaerobes.</title>
        <authorList>
            <person name="Kubasova T."/>
            <person name="Jahodarova E."/>
            <person name="Rychlik I."/>
        </authorList>
    </citation>
    <scope>NUCLEOTIDE SEQUENCE [LARGE SCALE GENOMIC DNA]</scope>
    <source>
        <strain evidence="3 4">An867</strain>
    </source>
</reference>
<keyword evidence="4" id="KW-1185">Reference proteome</keyword>